<keyword evidence="3" id="KW-0378">Hydrolase</keyword>
<dbReference type="InterPro" id="IPR053174">
    <property type="entry name" value="LpxI"/>
</dbReference>
<dbReference type="Gene3D" id="3.40.50.20">
    <property type="match status" value="1"/>
</dbReference>
<gene>
    <name evidence="3" type="primary">lpxI</name>
    <name evidence="3" type="ORF">HY834_00480</name>
</gene>
<dbReference type="Gene3D" id="3.40.140.80">
    <property type="match status" value="1"/>
</dbReference>
<feature type="domain" description="LpxI N-terminal" evidence="2">
    <location>
        <begin position="4"/>
        <end position="127"/>
    </location>
</feature>
<dbReference type="Pfam" id="PF17930">
    <property type="entry name" value="LpxI_N"/>
    <property type="match status" value="1"/>
</dbReference>
<dbReference type="GO" id="GO:0016787">
    <property type="term" value="F:hydrolase activity"/>
    <property type="evidence" value="ECO:0007669"/>
    <property type="project" value="UniProtKB-KW"/>
</dbReference>
<proteinExistence type="predicted"/>
<dbReference type="InterPro" id="IPR041255">
    <property type="entry name" value="LpxI_N"/>
</dbReference>
<protein>
    <submittedName>
        <fullName evidence="3">UDP-2,3-diacylglucosamine diphosphatase LpxI</fullName>
        <ecNumber evidence="3">3.6.1.54</ecNumber>
    </submittedName>
</protein>
<dbReference type="PANTHER" id="PTHR39962:SF1">
    <property type="entry name" value="LPXI FAMILY PROTEIN"/>
    <property type="match status" value="1"/>
</dbReference>
<dbReference type="EC" id="3.6.1.54" evidence="3"/>
<evidence type="ECO:0000259" key="1">
    <source>
        <dbReference type="Pfam" id="PF06230"/>
    </source>
</evidence>
<dbReference type="AlphaFoldDB" id="A0A933NX36"/>
<evidence type="ECO:0000259" key="2">
    <source>
        <dbReference type="Pfam" id="PF17930"/>
    </source>
</evidence>
<dbReference type="InterPro" id="IPR010415">
    <property type="entry name" value="LpxI_C"/>
</dbReference>
<dbReference type="Proteomes" id="UP000782610">
    <property type="component" value="Unassembled WGS sequence"/>
</dbReference>
<evidence type="ECO:0000313" key="4">
    <source>
        <dbReference type="Proteomes" id="UP000782610"/>
    </source>
</evidence>
<accession>A0A933NX36</accession>
<name>A0A933NX36_9HYPH</name>
<dbReference type="InterPro" id="IPR043167">
    <property type="entry name" value="LpxI_C_sf"/>
</dbReference>
<comment type="caution">
    <text evidence="3">The sequence shown here is derived from an EMBL/GenBank/DDBJ whole genome shotgun (WGS) entry which is preliminary data.</text>
</comment>
<feature type="domain" description="LpxI C-terminal" evidence="1">
    <location>
        <begin position="135"/>
        <end position="268"/>
    </location>
</feature>
<organism evidence="3 4">
    <name type="scientific">Devosia nanyangense</name>
    <dbReference type="NCBI Taxonomy" id="1228055"/>
    <lineage>
        <taxon>Bacteria</taxon>
        <taxon>Pseudomonadati</taxon>
        <taxon>Pseudomonadota</taxon>
        <taxon>Alphaproteobacteria</taxon>
        <taxon>Hyphomicrobiales</taxon>
        <taxon>Devosiaceae</taxon>
        <taxon>Devosia</taxon>
    </lineage>
</organism>
<dbReference type="PANTHER" id="PTHR39962">
    <property type="entry name" value="BLL4848 PROTEIN"/>
    <property type="match status" value="1"/>
</dbReference>
<reference evidence="3" key="1">
    <citation type="submission" date="2020-07" db="EMBL/GenBank/DDBJ databases">
        <title>Huge and variable diversity of episymbiotic CPR bacteria and DPANN archaea in groundwater ecosystems.</title>
        <authorList>
            <person name="He C.Y."/>
            <person name="Keren R."/>
            <person name="Whittaker M."/>
            <person name="Farag I.F."/>
            <person name="Doudna J."/>
            <person name="Cate J.H.D."/>
            <person name="Banfield J.F."/>
        </authorList>
    </citation>
    <scope>NUCLEOTIDE SEQUENCE</scope>
    <source>
        <strain evidence="3">NC_groundwater_1586_Pr3_B-0.1um_66_15</strain>
    </source>
</reference>
<dbReference type="Pfam" id="PF06230">
    <property type="entry name" value="LpxI_C"/>
    <property type="match status" value="1"/>
</dbReference>
<evidence type="ECO:0000313" key="3">
    <source>
        <dbReference type="EMBL" id="MBI4920198.1"/>
    </source>
</evidence>
<dbReference type="EMBL" id="JACRAF010000002">
    <property type="protein sequence ID" value="MBI4920198.1"/>
    <property type="molecule type" value="Genomic_DNA"/>
</dbReference>
<sequence>MGRRLTLIAGSGALVPLVADAARGSGDALQVLDLVGRGDVVGDVVRPVSLSDAGALIEAVKTFRTTHLVLAGGVHISDADREGLARAFGLAGRFARSLGDVGLAGMLLVYSRMIGIKLVGAQDIAPGLLAPAGRIAGPPVEPGHIVYAQAALAAARAVGAIDLGQSVVLSGDRPIAAEDAGGTDALLARVAALRQAGLAGNGKSPLILAKAMKPRQPRFADLPAIGPETVANAAAAGIGLIVVEAKRSLLLDRPEIETEASARGVSVIGLRHG</sequence>